<dbReference type="RefSeq" id="WP_128200771.1">
    <property type="nucleotide sequence ID" value="NZ_SACT01000010.1"/>
</dbReference>
<dbReference type="OrthoDB" id="8905164at2"/>
<dbReference type="SUPFAM" id="SSF52540">
    <property type="entry name" value="P-loop containing nucleoside triphosphate hydrolases"/>
    <property type="match status" value="1"/>
</dbReference>
<evidence type="ECO:0000313" key="3">
    <source>
        <dbReference type="Proteomes" id="UP000288178"/>
    </source>
</evidence>
<sequence length="432" mass="44939">MSAEEDLDLAGLGVEAPDVVLSKAQRPRTAGSSRAGQAGHDAKRPTSAAPTPVASSLGPLTGLPLSDSAAPGWVAKVRFWQAPDDLDAKPKPVAMAVDTLIQRGKVGALVAAGGVGKTTLMTTLACCHATGRQFLGMRVEPGSFVLLSADDSQEDLDAALGHVVRAMKLTPQEVDKVRQHVRVVSLQGEPGTRTFATNVGGSVMSTGMVEFVTKALAGIDDLVGIAFDTLRQFAGGSSNDEEIVKATISGATEIAALTGAYVLLSHHTGKNNYRDGVTDMYVGSGSAAIADNCRFVLLLQTATWAEIESKVARTGQEHGDPLVLTSTRGSLLMRAPPPIFLHRDGFLLGRIAGASRTADQIADEEDRAILAAVRAGAQTKTAVASAVRRNKTKVLRQVDNLVFRGLLSLGSESGSGKLTVSGPGAAFLDSQP</sequence>
<dbReference type="Pfam" id="PF13481">
    <property type="entry name" value="AAA_25"/>
    <property type="match status" value="1"/>
</dbReference>
<accession>A0A3S2TZJ6</accession>
<protein>
    <submittedName>
        <fullName evidence="2">Uncharacterized protein</fullName>
    </submittedName>
</protein>
<feature type="region of interest" description="Disordered" evidence="1">
    <location>
        <begin position="18"/>
        <end position="55"/>
    </location>
</feature>
<dbReference type="EMBL" id="SACT01000010">
    <property type="protein sequence ID" value="RVT48387.1"/>
    <property type="molecule type" value="Genomic_DNA"/>
</dbReference>
<keyword evidence="3" id="KW-1185">Reference proteome</keyword>
<name>A0A3S2TZJ6_9BURK</name>
<dbReference type="AlphaFoldDB" id="A0A3S2TZJ6"/>
<dbReference type="InterPro" id="IPR027417">
    <property type="entry name" value="P-loop_NTPase"/>
</dbReference>
<evidence type="ECO:0000256" key="1">
    <source>
        <dbReference type="SAM" id="MobiDB-lite"/>
    </source>
</evidence>
<dbReference type="Gene3D" id="3.40.50.300">
    <property type="entry name" value="P-loop containing nucleotide triphosphate hydrolases"/>
    <property type="match status" value="1"/>
</dbReference>
<comment type="caution">
    <text evidence="2">The sequence shown here is derived from an EMBL/GenBank/DDBJ whole genome shotgun (WGS) entry which is preliminary data.</text>
</comment>
<evidence type="ECO:0000313" key="2">
    <source>
        <dbReference type="EMBL" id="RVT48387.1"/>
    </source>
</evidence>
<gene>
    <name evidence="2" type="ORF">ENE75_22080</name>
</gene>
<organism evidence="2 3">
    <name type="scientific">Rubrivivax albus</name>
    <dbReference type="NCBI Taxonomy" id="2499835"/>
    <lineage>
        <taxon>Bacteria</taxon>
        <taxon>Pseudomonadati</taxon>
        <taxon>Pseudomonadota</taxon>
        <taxon>Betaproteobacteria</taxon>
        <taxon>Burkholderiales</taxon>
        <taxon>Sphaerotilaceae</taxon>
        <taxon>Rubrivivax</taxon>
    </lineage>
</organism>
<dbReference type="Proteomes" id="UP000288178">
    <property type="component" value="Unassembled WGS sequence"/>
</dbReference>
<proteinExistence type="predicted"/>
<reference evidence="2 3" key="1">
    <citation type="submission" date="2019-01" db="EMBL/GenBank/DDBJ databases">
        <authorList>
            <person name="Chen W.-M."/>
        </authorList>
    </citation>
    <scope>NUCLEOTIDE SEQUENCE [LARGE SCALE GENOMIC DNA]</scope>
    <source>
        <strain evidence="2 3">ICH-3</strain>
    </source>
</reference>